<dbReference type="RefSeq" id="WP_254155352.1">
    <property type="nucleotide sequence ID" value="NZ_JAHESD010000054.1"/>
</dbReference>
<name>A0ABS5VZE9_9BACT</name>
<gene>
    <name evidence="2" type="ORF">KK060_19100</name>
</gene>
<evidence type="ECO:0000256" key="1">
    <source>
        <dbReference type="SAM" id="SignalP"/>
    </source>
</evidence>
<feature type="signal peptide" evidence="1">
    <location>
        <begin position="1"/>
        <end position="18"/>
    </location>
</feature>
<sequence>MRKLLSGFCILMLLTAFTGDKNDIHPYVKNESFGKGEVLDFKMTYSFITVGKGSAKVHPQYYKINNRDCFKVDVYAKTVGMIDWVTDINDQWGAYIDTTSLLPHMFYRKIREGRYKKDEQTYFDHPGKKIQVITADKKTGKWKEPKSYEAPSHVRDMIAGFLYLRVMDLSKIKPKDTVVVTGFFEDEFYKLSIVYKGKQTIKTKVGKIRTLAFRPIMPKNQLFDGEDSITAYFSDDKNRIPVKIDAKMFIGSAGVELTGYSGLKNPLNLDKD</sequence>
<dbReference type="EMBL" id="JAHESD010000054">
    <property type="protein sequence ID" value="MBT1705406.1"/>
    <property type="molecule type" value="Genomic_DNA"/>
</dbReference>
<evidence type="ECO:0000313" key="2">
    <source>
        <dbReference type="EMBL" id="MBT1705406.1"/>
    </source>
</evidence>
<feature type="chain" id="PRO_5047487805" evidence="1">
    <location>
        <begin position="19"/>
        <end position="272"/>
    </location>
</feature>
<comment type="caution">
    <text evidence="2">The sequence shown here is derived from an EMBL/GenBank/DDBJ whole genome shotgun (WGS) entry which is preliminary data.</text>
</comment>
<dbReference type="Pfam" id="PF11306">
    <property type="entry name" value="DUF3108"/>
    <property type="match status" value="1"/>
</dbReference>
<dbReference type="InterPro" id="IPR021457">
    <property type="entry name" value="DUF3108"/>
</dbReference>
<protein>
    <submittedName>
        <fullName evidence="2">DUF3108 domain-containing protein</fullName>
    </submittedName>
</protein>
<accession>A0ABS5VZE9</accession>
<keyword evidence="3" id="KW-1185">Reference proteome</keyword>
<dbReference type="Proteomes" id="UP000772618">
    <property type="component" value="Unassembled WGS sequence"/>
</dbReference>
<keyword evidence="1" id="KW-0732">Signal</keyword>
<evidence type="ECO:0000313" key="3">
    <source>
        <dbReference type="Proteomes" id="UP000772618"/>
    </source>
</evidence>
<proteinExistence type="predicted"/>
<reference evidence="2 3" key="1">
    <citation type="submission" date="2021-05" db="EMBL/GenBank/DDBJ databases">
        <title>A Polyphasic approach of four new species of the genus Ohtaekwangia: Ohtaekwangia histidinii sp. nov., Ohtaekwangia cretensis sp. nov., Ohtaekwangia indiensis sp. nov., Ohtaekwangia reichenbachii sp. nov. from diverse environment.</title>
        <authorList>
            <person name="Octaviana S."/>
        </authorList>
    </citation>
    <scope>NUCLEOTIDE SEQUENCE [LARGE SCALE GENOMIC DNA]</scope>
    <source>
        <strain evidence="2 3">PWU20</strain>
    </source>
</reference>
<organism evidence="2 3">
    <name type="scientific">Chryseosolibacter indicus</name>
    <dbReference type="NCBI Taxonomy" id="2782351"/>
    <lineage>
        <taxon>Bacteria</taxon>
        <taxon>Pseudomonadati</taxon>
        <taxon>Bacteroidota</taxon>
        <taxon>Cytophagia</taxon>
        <taxon>Cytophagales</taxon>
        <taxon>Chryseotaleaceae</taxon>
        <taxon>Chryseosolibacter</taxon>
    </lineage>
</organism>